<dbReference type="Pfam" id="PF25846">
    <property type="entry name" value="YmzB"/>
    <property type="match status" value="1"/>
</dbReference>
<dbReference type="InterPro" id="IPR058926">
    <property type="entry name" value="YmzB-like"/>
</dbReference>
<dbReference type="Proteomes" id="UP001597497">
    <property type="component" value="Unassembled WGS sequence"/>
</dbReference>
<reference evidence="2" key="1">
    <citation type="journal article" date="2019" name="Int. J. Syst. Evol. Microbiol.">
        <title>The Global Catalogue of Microorganisms (GCM) 10K type strain sequencing project: providing services to taxonomists for standard genome sequencing and annotation.</title>
        <authorList>
            <consortium name="The Broad Institute Genomics Platform"/>
            <consortium name="The Broad Institute Genome Sequencing Center for Infectious Disease"/>
            <person name="Wu L."/>
            <person name="Ma J."/>
        </authorList>
    </citation>
    <scope>NUCLEOTIDE SEQUENCE [LARGE SCALE GENOMIC DNA]</scope>
    <source>
        <strain evidence="2">KCTC 33676</strain>
    </source>
</reference>
<organism evidence="1 2">
    <name type="scientific">Marinicrinis sediminis</name>
    <dbReference type="NCBI Taxonomy" id="1652465"/>
    <lineage>
        <taxon>Bacteria</taxon>
        <taxon>Bacillati</taxon>
        <taxon>Bacillota</taxon>
        <taxon>Bacilli</taxon>
        <taxon>Bacillales</taxon>
        <taxon>Paenibacillaceae</taxon>
    </lineage>
</organism>
<comment type="caution">
    <text evidence="1">The sequence shown here is derived from an EMBL/GenBank/DDBJ whole genome shotgun (WGS) entry which is preliminary data.</text>
</comment>
<name>A0ABW5RDH2_9BACL</name>
<sequence>MIPIAEMMEWSRQYSGKTVQISKYESEDLDHLILHLDKVTFTALDPHDEDSYLASHALYLHGYGMFDTHQSYVQTYLPHAPLPGQIYVIPLDEVHRCEIMPDHLYIQTARANYSIKPLRNMPDLH</sequence>
<evidence type="ECO:0000313" key="1">
    <source>
        <dbReference type="EMBL" id="MFD2673126.1"/>
    </source>
</evidence>
<proteinExistence type="predicted"/>
<gene>
    <name evidence="1" type="ORF">ACFSUC_16260</name>
</gene>
<evidence type="ECO:0008006" key="3">
    <source>
        <dbReference type="Google" id="ProtNLM"/>
    </source>
</evidence>
<accession>A0ABW5RDH2</accession>
<dbReference type="RefSeq" id="WP_379930683.1">
    <property type="nucleotide sequence ID" value="NZ_JBHUMM010000043.1"/>
</dbReference>
<protein>
    <recommendedName>
        <fullName evidence="3">AraC-type arabinose-binding/dimerisation domain-containing protein</fullName>
    </recommendedName>
</protein>
<evidence type="ECO:0000313" key="2">
    <source>
        <dbReference type="Proteomes" id="UP001597497"/>
    </source>
</evidence>
<keyword evidence="2" id="KW-1185">Reference proteome</keyword>
<dbReference type="EMBL" id="JBHUMM010000043">
    <property type="protein sequence ID" value="MFD2673126.1"/>
    <property type="molecule type" value="Genomic_DNA"/>
</dbReference>